<evidence type="ECO:0000256" key="12">
    <source>
        <dbReference type="RuleBase" id="RU368122"/>
    </source>
</evidence>
<feature type="domain" description="Auxiliary Activity family 9 catalytic" evidence="13">
    <location>
        <begin position="1"/>
        <end position="42"/>
    </location>
</feature>
<dbReference type="PANTHER" id="PTHR33353:SF17">
    <property type="entry name" value="ENDO-BETA-1,4-GLUCANASE D"/>
    <property type="match status" value="1"/>
</dbReference>
<name>A0A8H4RNH1_9HELO</name>
<keyword evidence="8 12" id="KW-0119">Carbohydrate metabolism</keyword>
<dbReference type="GO" id="GO:0030245">
    <property type="term" value="P:cellulose catabolic process"/>
    <property type="evidence" value="ECO:0007669"/>
    <property type="project" value="UniProtKB-UniRule"/>
</dbReference>
<evidence type="ECO:0000313" key="15">
    <source>
        <dbReference type="Proteomes" id="UP000566819"/>
    </source>
</evidence>
<evidence type="ECO:0000256" key="11">
    <source>
        <dbReference type="ARBA" id="ARBA00045077"/>
    </source>
</evidence>
<keyword evidence="9 12" id="KW-0624">Polysaccharide degradation</keyword>
<evidence type="ECO:0000256" key="5">
    <source>
        <dbReference type="ARBA" id="ARBA00023008"/>
    </source>
</evidence>
<dbReference type="GO" id="GO:0005576">
    <property type="term" value="C:extracellular region"/>
    <property type="evidence" value="ECO:0007669"/>
    <property type="project" value="UniProtKB-SubCell"/>
</dbReference>
<keyword evidence="4 12" id="KW-0136">Cellulose degradation</keyword>
<evidence type="ECO:0000256" key="2">
    <source>
        <dbReference type="ARBA" id="ARBA00004613"/>
    </source>
</evidence>
<evidence type="ECO:0000256" key="9">
    <source>
        <dbReference type="ARBA" id="ARBA00023326"/>
    </source>
</evidence>
<keyword evidence="3 12" id="KW-0964">Secreted</keyword>
<evidence type="ECO:0000256" key="8">
    <source>
        <dbReference type="ARBA" id="ARBA00023277"/>
    </source>
</evidence>
<keyword evidence="7" id="KW-0325">Glycoprotein</keyword>
<evidence type="ECO:0000259" key="13">
    <source>
        <dbReference type="Pfam" id="PF03443"/>
    </source>
</evidence>
<evidence type="ECO:0000256" key="6">
    <source>
        <dbReference type="ARBA" id="ARBA00023157"/>
    </source>
</evidence>
<dbReference type="InterPro" id="IPR049892">
    <property type="entry name" value="AA9"/>
</dbReference>
<organism evidence="14 15">
    <name type="scientific">Cudoniella acicularis</name>
    <dbReference type="NCBI Taxonomy" id="354080"/>
    <lineage>
        <taxon>Eukaryota</taxon>
        <taxon>Fungi</taxon>
        <taxon>Dikarya</taxon>
        <taxon>Ascomycota</taxon>
        <taxon>Pezizomycotina</taxon>
        <taxon>Leotiomycetes</taxon>
        <taxon>Helotiales</taxon>
        <taxon>Tricladiaceae</taxon>
        <taxon>Cudoniella</taxon>
    </lineage>
</organism>
<comment type="caution">
    <text evidence="14">The sequence shown here is derived from an EMBL/GenBank/DDBJ whole genome shotgun (WGS) entry which is preliminary data.</text>
</comment>
<evidence type="ECO:0000256" key="1">
    <source>
        <dbReference type="ARBA" id="ARBA00001973"/>
    </source>
</evidence>
<dbReference type="PANTHER" id="PTHR33353">
    <property type="entry name" value="PUTATIVE (AFU_ORTHOLOGUE AFUA_1G12560)-RELATED"/>
    <property type="match status" value="1"/>
</dbReference>
<dbReference type="Gene3D" id="2.70.50.70">
    <property type="match status" value="1"/>
</dbReference>
<comment type="subcellular location">
    <subcellularLocation>
        <location evidence="2 12">Secreted</location>
    </subcellularLocation>
</comment>
<dbReference type="Pfam" id="PF03443">
    <property type="entry name" value="AA9"/>
    <property type="match status" value="1"/>
</dbReference>
<reference evidence="14 15" key="1">
    <citation type="submission" date="2020-03" db="EMBL/GenBank/DDBJ databases">
        <title>Draft Genome Sequence of Cudoniella acicularis.</title>
        <authorList>
            <person name="Buettner E."/>
            <person name="Kellner H."/>
        </authorList>
    </citation>
    <scope>NUCLEOTIDE SEQUENCE [LARGE SCALE GENOMIC DNA]</scope>
    <source>
        <strain evidence="14 15">DSM 108380</strain>
    </source>
</reference>
<comment type="function">
    <text evidence="12">Lytic polysaccharide monooxygenase (LMPO) that depolymerizes crystalline and amorphous polysaccharides via the oxidation of scissile alpha- or beta-(1-4)-glycosidic bonds, yielding C1 and/or C4 oxidation products. Catalysis by LPMOs requires the reduction of the active-site copper from Cu(II) to Cu(I) by a reducing agent and H(2)O(2) or O(2) as a cosubstrate.</text>
</comment>
<sequence length="231" mass="25048">MTCFQVNVSGSGTASPEGVSFPGAYKASDPGILVNIYNTITSYTIPGLQFIPDMGIWRSFPLLKLLRLEAGGRRRHNPSIVRMASHHNHKSRLSAEVPSKGPQWMIRGGASDHCDGDALGSNSAPQRLMADFVQALLGAGGPRWPLLDWVRRMPLPITRAGVVRRDFPRLRMPSNACTAPECSTRDPADGIRVRASCRLLQALAGYLAVFCNGPWSTVVAGAGLRRSEKGR</sequence>
<dbReference type="GO" id="GO:0008810">
    <property type="term" value="F:cellulase activity"/>
    <property type="evidence" value="ECO:0007669"/>
    <property type="project" value="UniProtKB-UniRule"/>
</dbReference>
<evidence type="ECO:0000256" key="10">
    <source>
        <dbReference type="ARBA" id="ARBA00044502"/>
    </source>
</evidence>
<protein>
    <recommendedName>
        <fullName evidence="12">AA9 family lytic polysaccharide monooxygenase</fullName>
        <ecNumber evidence="12">1.14.99.56</ecNumber>
    </recommendedName>
    <alternativeName>
        <fullName evidence="12">Endo-beta-1,4-glucanase</fullName>
    </alternativeName>
    <alternativeName>
        <fullName evidence="12">Glycosyl hydrolase 61 family protein</fullName>
    </alternativeName>
</protein>
<gene>
    <name evidence="14" type="ORF">G7Y89_g5768</name>
</gene>
<comment type="cofactor">
    <cofactor evidence="1">
        <name>Cu(2+)</name>
        <dbReference type="ChEBI" id="CHEBI:29036"/>
    </cofactor>
</comment>
<keyword evidence="15" id="KW-1185">Reference proteome</keyword>
<comment type="catalytic activity">
    <reaction evidence="11 12">
        <text>[(1-&gt;4)-beta-D-glucosyl]n+m + reduced acceptor + O2 = 4-dehydro-beta-D-glucosyl-[(1-&gt;4)-beta-D-glucosyl]n-1 + [(1-&gt;4)-beta-D-glucosyl]m + acceptor + H2O.</text>
        <dbReference type="EC" id="1.14.99.56"/>
    </reaction>
</comment>
<dbReference type="EC" id="1.14.99.56" evidence="12"/>
<dbReference type="GO" id="GO:0030248">
    <property type="term" value="F:cellulose binding"/>
    <property type="evidence" value="ECO:0007669"/>
    <property type="project" value="UniProtKB-UniRule"/>
</dbReference>
<proteinExistence type="inferred from homology"/>
<comment type="domain">
    <text evidence="12">Has a modular structure: an endo-beta-1,4-glucanase catalytic module at the N-terminus, a linker rich in serines and threonines, and a C-terminal carbohydrate-binding module (CBM).</text>
</comment>
<comment type="similarity">
    <text evidence="10">Belongs to the polysaccharide monooxygenase AA9 family.</text>
</comment>
<dbReference type="OrthoDB" id="5558646at2759"/>
<dbReference type="Proteomes" id="UP000566819">
    <property type="component" value="Unassembled WGS sequence"/>
</dbReference>
<keyword evidence="6 12" id="KW-1015">Disulfide bond</keyword>
<keyword evidence="5" id="KW-0186">Copper</keyword>
<accession>A0A8H4RNH1</accession>
<evidence type="ECO:0000256" key="7">
    <source>
        <dbReference type="ARBA" id="ARBA00023180"/>
    </source>
</evidence>
<evidence type="ECO:0000256" key="3">
    <source>
        <dbReference type="ARBA" id="ARBA00022525"/>
    </source>
</evidence>
<evidence type="ECO:0000313" key="14">
    <source>
        <dbReference type="EMBL" id="KAF4632358.1"/>
    </source>
</evidence>
<dbReference type="AlphaFoldDB" id="A0A8H4RNH1"/>
<evidence type="ECO:0000256" key="4">
    <source>
        <dbReference type="ARBA" id="ARBA00023001"/>
    </source>
</evidence>
<dbReference type="EMBL" id="JAAMPI010000354">
    <property type="protein sequence ID" value="KAF4632358.1"/>
    <property type="molecule type" value="Genomic_DNA"/>
</dbReference>
<dbReference type="InterPro" id="IPR005103">
    <property type="entry name" value="AA9_LPMO"/>
</dbReference>